<comment type="caution">
    <text evidence="2">The sequence shown here is derived from an EMBL/GenBank/DDBJ whole genome shotgun (WGS) entry which is preliminary data.</text>
</comment>
<reference evidence="2" key="2">
    <citation type="submission" date="2021-08" db="EMBL/GenBank/DDBJ databases">
        <authorList>
            <person name="Tani A."/>
            <person name="Ola A."/>
            <person name="Ogura Y."/>
            <person name="Katsura K."/>
            <person name="Hayashi T."/>
        </authorList>
    </citation>
    <scope>NUCLEOTIDE SEQUENCE</scope>
    <source>
        <strain evidence="2">DSM 19015</strain>
    </source>
</reference>
<dbReference type="EMBL" id="BPQP01000031">
    <property type="protein sequence ID" value="GJD94964.1"/>
    <property type="molecule type" value="Genomic_DNA"/>
</dbReference>
<keyword evidence="1" id="KW-0812">Transmembrane</keyword>
<keyword evidence="3" id="KW-1185">Reference proteome</keyword>
<evidence type="ECO:0000256" key="1">
    <source>
        <dbReference type="SAM" id="Phobius"/>
    </source>
</evidence>
<accession>A0ABQ4RZ56</accession>
<name>A0ABQ4RZ56_9HYPH</name>
<keyword evidence="1" id="KW-1133">Transmembrane helix</keyword>
<protein>
    <submittedName>
        <fullName evidence="2">Uncharacterized protein</fullName>
    </submittedName>
</protein>
<proteinExistence type="predicted"/>
<reference evidence="2" key="1">
    <citation type="journal article" date="2021" name="Front. Microbiol.">
        <title>Comprehensive Comparative Genomics and Phenotyping of Methylobacterium Species.</title>
        <authorList>
            <person name="Alessa O."/>
            <person name="Ogura Y."/>
            <person name="Fujitani Y."/>
            <person name="Takami H."/>
            <person name="Hayashi T."/>
            <person name="Sahin N."/>
            <person name="Tani A."/>
        </authorList>
    </citation>
    <scope>NUCLEOTIDE SEQUENCE</scope>
    <source>
        <strain evidence="2">DSM 19015</strain>
    </source>
</reference>
<evidence type="ECO:0000313" key="3">
    <source>
        <dbReference type="Proteomes" id="UP001055125"/>
    </source>
</evidence>
<feature type="transmembrane region" description="Helical" evidence="1">
    <location>
        <begin position="6"/>
        <end position="24"/>
    </location>
</feature>
<keyword evidence="1" id="KW-0472">Membrane</keyword>
<dbReference type="Proteomes" id="UP001055125">
    <property type="component" value="Unassembled WGS sequence"/>
</dbReference>
<gene>
    <name evidence="2" type="ORF">OCOJLMKI_2172</name>
</gene>
<organism evidence="2 3">
    <name type="scientific">Methylobacterium iners</name>
    <dbReference type="NCBI Taxonomy" id="418707"/>
    <lineage>
        <taxon>Bacteria</taxon>
        <taxon>Pseudomonadati</taxon>
        <taxon>Pseudomonadota</taxon>
        <taxon>Alphaproteobacteria</taxon>
        <taxon>Hyphomicrobiales</taxon>
        <taxon>Methylobacteriaceae</taxon>
        <taxon>Methylobacterium</taxon>
    </lineage>
</organism>
<evidence type="ECO:0000313" key="2">
    <source>
        <dbReference type="EMBL" id="GJD94964.1"/>
    </source>
</evidence>
<sequence length="33" mass="3805">MTGLWIFANVVLPLVILAMGYAAMRWDQHQSRD</sequence>